<comment type="caution">
    <text evidence="1">The sequence shown here is derived from an EMBL/GenBank/DDBJ whole genome shotgun (WGS) entry which is preliminary data.</text>
</comment>
<dbReference type="RefSeq" id="WP_131170759.1">
    <property type="nucleotide sequence ID" value="NZ_FXTL01000001.1"/>
</dbReference>
<dbReference type="OrthoDB" id="2720376at2"/>
<dbReference type="EMBL" id="SDMR01000001">
    <property type="protein sequence ID" value="TBT96347.1"/>
    <property type="molecule type" value="Genomic_DNA"/>
</dbReference>
<keyword evidence="2" id="KW-1185">Reference proteome</keyword>
<name>A0A4Q9KP10_PROTD</name>
<dbReference type="AlphaFoldDB" id="A0A4Q9KP10"/>
<evidence type="ECO:0000313" key="2">
    <source>
        <dbReference type="Proteomes" id="UP000291933"/>
    </source>
</evidence>
<sequence>MCRNIRPLYNVAPPATADEVEAAALQFVRKISGMNAPSAANRAAFDAAVYEITHITQHLLANLSTTAPAKDREVEAAKARARNAIRFGTPA</sequence>
<proteinExistence type="predicted"/>
<accession>A0A4Q9KP10</accession>
<gene>
    <name evidence="1" type="ORF">ET996_01420</name>
</gene>
<evidence type="ECO:0000313" key="1">
    <source>
        <dbReference type="EMBL" id="TBT96347.1"/>
    </source>
</evidence>
<organism evidence="1 2">
    <name type="scientific">Propioniciclava tarda</name>
    <dbReference type="NCBI Taxonomy" id="433330"/>
    <lineage>
        <taxon>Bacteria</taxon>
        <taxon>Bacillati</taxon>
        <taxon>Actinomycetota</taxon>
        <taxon>Actinomycetes</taxon>
        <taxon>Propionibacteriales</taxon>
        <taxon>Propionibacteriaceae</taxon>
        <taxon>Propioniciclava</taxon>
    </lineage>
</organism>
<dbReference type="Proteomes" id="UP000291933">
    <property type="component" value="Unassembled WGS sequence"/>
</dbReference>
<protein>
    <submittedName>
        <fullName evidence="1">DUF2277 domain-containing protein</fullName>
    </submittedName>
</protein>
<reference evidence="1 2" key="1">
    <citation type="submission" date="2019-01" db="EMBL/GenBank/DDBJ databases">
        <title>Lactibacter flavus gen. nov., sp. nov., a novel bacterium of the family Propionibacteriaceae isolated from raw milk and dairy products.</title>
        <authorList>
            <person name="Huptas C."/>
            <person name="Wenning M."/>
            <person name="Breitenwieser F."/>
            <person name="Doll E."/>
            <person name="Von Neubeck M."/>
            <person name="Busse H.-J."/>
            <person name="Scherer S."/>
        </authorList>
    </citation>
    <scope>NUCLEOTIDE SEQUENCE [LARGE SCALE GENOMIC DNA]</scope>
    <source>
        <strain evidence="1 2">DSM 22130</strain>
    </source>
</reference>
<dbReference type="InterPro" id="IPR018735">
    <property type="entry name" value="DUF2277"/>
</dbReference>
<dbReference type="Pfam" id="PF10041">
    <property type="entry name" value="DUF2277"/>
    <property type="match status" value="1"/>
</dbReference>